<evidence type="ECO:0000256" key="5">
    <source>
        <dbReference type="ARBA" id="ARBA00023163"/>
    </source>
</evidence>
<evidence type="ECO:0000256" key="4">
    <source>
        <dbReference type="ARBA" id="ARBA00023015"/>
    </source>
</evidence>
<dbReference type="InterPro" id="IPR006027">
    <property type="entry name" value="NusB_RsmB_TIM44"/>
</dbReference>
<comment type="function">
    <text evidence="6">Involved in transcription antitermination. Required for transcription of ribosomal RNA (rRNA) genes. Binds specifically to the boxA antiterminator sequence of the ribosomal RNA (rrn) operons.</text>
</comment>
<evidence type="ECO:0000256" key="2">
    <source>
        <dbReference type="ARBA" id="ARBA00022814"/>
    </source>
</evidence>
<dbReference type="Gene3D" id="1.10.940.10">
    <property type="entry name" value="NusB-like"/>
    <property type="match status" value="1"/>
</dbReference>
<dbReference type="Proteomes" id="UP000275925">
    <property type="component" value="Unassembled WGS sequence"/>
</dbReference>
<keyword evidence="4 6" id="KW-0805">Transcription regulation</keyword>
<organism evidence="8 9">
    <name type="scientific">Candidatus Termititenax persephonae</name>
    <dbReference type="NCBI Taxonomy" id="2218525"/>
    <lineage>
        <taxon>Bacteria</taxon>
        <taxon>Bacillati</taxon>
        <taxon>Candidatus Margulisiibacteriota</taxon>
        <taxon>Candidatus Termititenacia</taxon>
        <taxon>Candidatus Termititenacales</taxon>
        <taxon>Candidatus Termititenacaceae</taxon>
        <taxon>Candidatus Termititenax</taxon>
    </lineage>
</organism>
<dbReference type="GO" id="GO:0031564">
    <property type="term" value="P:transcription antitermination"/>
    <property type="evidence" value="ECO:0007669"/>
    <property type="project" value="UniProtKB-KW"/>
</dbReference>
<reference evidence="8 9" key="1">
    <citation type="journal article" date="2019" name="ISME J.">
        <title>Genome analyses of uncultured TG2/ZB3 bacteria in 'Margulisbacteria' specifically attached to ectosymbiotic spirochetes of protists in the termite gut.</title>
        <authorList>
            <person name="Utami Y.D."/>
            <person name="Kuwahara H."/>
            <person name="Igai K."/>
            <person name="Murakami T."/>
            <person name="Sugaya K."/>
            <person name="Morikawa T."/>
            <person name="Nagura Y."/>
            <person name="Yuki M."/>
            <person name="Deevong P."/>
            <person name="Inoue T."/>
            <person name="Kihara K."/>
            <person name="Lo N."/>
            <person name="Yamada A."/>
            <person name="Ohkuma M."/>
            <person name="Hongoh Y."/>
        </authorList>
    </citation>
    <scope>NUCLEOTIDE SEQUENCE [LARGE SCALE GENOMIC DNA]</scope>
    <source>
        <strain evidence="8">NkOx7-02</strain>
    </source>
</reference>
<dbReference type="InterPro" id="IPR011605">
    <property type="entry name" value="NusB_fam"/>
</dbReference>
<keyword evidence="3 6" id="KW-0694">RNA-binding</keyword>
<evidence type="ECO:0000256" key="3">
    <source>
        <dbReference type="ARBA" id="ARBA00022884"/>
    </source>
</evidence>
<dbReference type="PANTHER" id="PTHR11078">
    <property type="entry name" value="N UTILIZATION SUBSTANCE PROTEIN B-RELATED"/>
    <property type="match status" value="1"/>
</dbReference>
<dbReference type="Pfam" id="PF01029">
    <property type="entry name" value="NusB"/>
    <property type="match status" value="1"/>
</dbReference>
<evidence type="ECO:0000256" key="1">
    <source>
        <dbReference type="ARBA" id="ARBA00005952"/>
    </source>
</evidence>
<protein>
    <recommendedName>
        <fullName evidence="6">Transcription antitermination protein NusB</fullName>
    </recommendedName>
    <alternativeName>
        <fullName evidence="6">Antitermination factor NusB</fullName>
    </alternativeName>
</protein>
<dbReference type="EMBL" id="BGZO01000052">
    <property type="protein sequence ID" value="GBR76828.1"/>
    <property type="molecule type" value="Genomic_DNA"/>
</dbReference>
<comment type="caution">
    <text evidence="8">The sequence shown here is derived from an EMBL/GenBank/DDBJ whole genome shotgun (WGS) entry which is preliminary data.</text>
</comment>
<sequence length="129" mass="14254">MGKRSTARRLAMQTIFQLGMGQQDVDFLLEQSAQSEKLIPETVNFARELLTGVRAHLAEIDQHITAKSIGWSLERITAVDRAILRLAIYEIKFLQTPPSVAINEAVELAKRFSTAESAKFVNGILGGLS</sequence>
<evidence type="ECO:0000313" key="9">
    <source>
        <dbReference type="Proteomes" id="UP000275925"/>
    </source>
</evidence>
<dbReference type="GO" id="GO:0005829">
    <property type="term" value="C:cytosol"/>
    <property type="evidence" value="ECO:0007669"/>
    <property type="project" value="TreeGrafter"/>
</dbReference>
<dbReference type="SUPFAM" id="SSF48013">
    <property type="entry name" value="NusB-like"/>
    <property type="match status" value="1"/>
</dbReference>
<dbReference type="GO" id="GO:0006353">
    <property type="term" value="P:DNA-templated transcription termination"/>
    <property type="evidence" value="ECO:0007669"/>
    <property type="project" value="UniProtKB-UniRule"/>
</dbReference>
<dbReference type="InterPro" id="IPR035926">
    <property type="entry name" value="NusB-like_sf"/>
</dbReference>
<accession>A0A388TI08</accession>
<dbReference type="GO" id="GO:0003723">
    <property type="term" value="F:RNA binding"/>
    <property type="evidence" value="ECO:0007669"/>
    <property type="project" value="UniProtKB-UniRule"/>
</dbReference>
<dbReference type="NCBIfam" id="TIGR01951">
    <property type="entry name" value="nusB"/>
    <property type="match status" value="1"/>
</dbReference>
<evidence type="ECO:0000259" key="7">
    <source>
        <dbReference type="Pfam" id="PF01029"/>
    </source>
</evidence>
<feature type="domain" description="NusB/RsmB/TIM44" evidence="7">
    <location>
        <begin position="6"/>
        <end position="127"/>
    </location>
</feature>
<keyword evidence="5 6" id="KW-0804">Transcription</keyword>
<dbReference type="AlphaFoldDB" id="A0A388TI08"/>
<proteinExistence type="inferred from homology"/>
<dbReference type="PANTHER" id="PTHR11078:SF3">
    <property type="entry name" value="ANTITERMINATION NUSB DOMAIN-CONTAINING PROTEIN"/>
    <property type="match status" value="1"/>
</dbReference>
<dbReference type="HAMAP" id="MF_00073">
    <property type="entry name" value="NusB"/>
    <property type="match status" value="1"/>
</dbReference>
<keyword evidence="9" id="KW-1185">Reference proteome</keyword>
<keyword evidence="2 6" id="KW-0889">Transcription antitermination</keyword>
<gene>
    <name evidence="6 8" type="primary">nusB</name>
    <name evidence="8" type="ORF">NO2_1318</name>
</gene>
<evidence type="ECO:0000256" key="6">
    <source>
        <dbReference type="HAMAP-Rule" id="MF_00073"/>
    </source>
</evidence>
<comment type="similarity">
    <text evidence="1 6">Belongs to the NusB family.</text>
</comment>
<evidence type="ECO:0000313" key="8">
    <source>
        <dbReference type="EMBL" id="GBR76828.1"/>
    </source>
</evidence>
<name>A0A388TI08_9BACT</name>